<evidence type="ECO:0000313" key="5">
    <source>
        <dbReference type="EMBL" id="KFI59132.1"/>
    </source>
</evidence>
<dbReference type="PROSITE" id="PS51000">
    <property type="entry name" value="HTH_DEOR_2"/>
    <property type="match status" value="1"/>
</dbReference>
<dbReference type="SMART" id="SM01134">
    <property type="entry name" value="DeoRC"/>
    <property type="match status" value="1"/>
</dbReference>
<keyword evidence="1" id="KW-0805">Transcription regulation</keyword>
<dbReference type="InterPro" id="IPR036388">
    <property type="entry name" value="WH-like_DNA-bd_sf"/>
</dbReference>
<dbReference type="SUPFAM" id="SSF100950">
    <property type="entry name" value="NagB/RpiA/CoA transferase-like"/>
    <property type="match status" value="1"/>
</dbReference>
<dbReference type="Pfam" id="PF08220">
    <property type="entry name" value="HTH_DeoR"/>
    <property type="match status" value="1"/>
</dbReference>
<evidence type="ECO:0000313" key="6">
    <source>
        <dbReference type="Proteomes" id="UP000029074"/>
    </source>
</evidence>
<dbReference type="PANTHER" id="PTHR30363:SF44">
    <property type="entry name" value="AGA OPERON TRANSCRIPTIONAL REPRESSOR-RELATED"/>
    <property type="match status" value="1"/>
</dbReference>
<dbReference type="Proteomes" id="UP000029074">
    <property type="component" value="Unassembled WGS sequence"/>
</dbReference>
<dbReference type="AlphaFoldDB" id="A0A087AK32"/>
<proteinExistence type="predicted"/>
<dbReference type="PRINTS" id="PR00037">
    <property type="entry name" value="HTHLACR"/>
</dbReference>
<reference evidence="5 6" key="1">
    <citation type="submission" date="2014-03" db="EMBL/GenBank/DDBJ databases">
        <title>Genomics of Bifidobacteria.</title>
        <authorList>
            <person name="Ventura M."/>
            <person name="Milani C."/>
            <person name="Lugli G.A."/>
        </authorList>
    </citation>
    <scope>NUCLEOTIDE SEQUENCE [LARGE SCALE GENOMIC DNA]</scope>
    <source>
        <strain evidence="5 6">LMG 11596</strain>
    </source>
</reference>
<dbReference type="SMART" id="SM00420">
    <property type="entry name" value="HTH_DEOR"/>
    <property type="match status" value="1"/>
</dbReference>
<dbReference type="SUPFAM" id="SSF46785">
    <property type="entry name" value="Winged helix' DNA-binding domain"/>
    <property type="match status" value="1"/>
</dbReference>
<keyword evidence="3" id="KW-0804">Transcription</keyword>
<dbReference type="PANTHER" id="PTHR30363">
    <property type="entry name" value="HTH-TYPE TRANSCRIPTIONAL REGULATOR SRLR-RELATED"/>
    <property type="match status" value="1"/>
</dbReference>
<name>A0A087AK32_9BIFI</name>
<dbReference type="InterPro" id="IPR018356">
    <property type="entry name" value="Tscrpt_reg_HTH_DeoR_CS"/>
</dbReference>
<dbReference type="Gene3D" id="3.40.50.1360">
    <property type="match status" value="1"/>
</dbReference>
<evidence type="ECO:0000256" key="2">
    <source>
        <dbReference type="ARBA" id="ARBA00023125"/>
    </source>
</evidence>
<feature type="domain" description="HTH deoR-type" evidence="4">
    <location>
        <begin position="81"/>
        <end position="136"/>
    </location>
</feature>
<sequence length="345" mass="37561">MPRHAHPCGADFNRGRPCRGQLIRILKQSRPNSAMRSILAVSLIPAPHWAVSSHARAFSHIFCLFWFGIWYEMCENVHMISSQRQHLIVSRLRTRGAVRITALSKELGVSAMTIRRDIAELADKGLLKRVHGGAVSTSTLLSEPLFSVKSQMDIGLKDAIAQEAVNYVQPGDVIAIGGGTTAYVFAQHLLESQQASGITILTNSIPVAELVQALESKDVEVIVTGGVITRSNSLVGPIADKVIASLRVNTVFLGTHSVSIPRGFLMPNSLEAATDMAMMDIADRTVILTDHTKWSSTSLSLFARFDQVDTVITDDGLDPDSAAKTRDLVKELVLAQQIETPDESE</sequence>
<dbReference type="Gene3D" id="1.10.10.10">
    <property type="entry name" value="Winged helix-like DNA-binding domain superfamily/Winged helix DNA-binding domain"/>
    <property type="match status" value="1"/>
</dbReference>
<evidence type="ECO:0000256" key="1">
    <source>
        <dbReference type="ARBA" id="ARBA00023015"/>
    </source>
</evidence>
<dbReference type="InterPro" id="IPR036390">
    <property type="entry name" value="WH_DNA-bd_sf"/>
</dbReference>
<dbReference type="GO" id="GO:0003700">
    <property type="term" value="F:DNA-binding transcription factor activity"/>
    <property type="evidence" value="ECO:0007669"/>
    <property type="project" value="InterPro"/>
</dbReference>
<protein>
    <submittedName>
        <fullName evidence="5">DeoR-type transcriptional regulator</fullName>
    </submittedName>
</protein>
<dbReference type="InterPro" id="IPR050313">
    <property type="entry name" value="Carb_Metab_HTH_regulators"/>
</dbReference>
<dbReference type="EMBL" id="JGYW01000004">
    <property type="protein sequence ID" value="KFI59132.1"/>
    <property type="molecule type" value="Genomic_DNA"/>
</dbReference>
<comment type="caution">
    <text evidence="5">The sequence shown here is derived from an EMBL/GenBank/DDBJ whole genome shotgun (WGS) entry which is preliminary data.</text>
</comment>
<organism evidence="5 6">
    <name type="scientific">Bifidobacterium gallicum DSM 20093 = LMG 11596</name>
    <dbReference type="NCBI Taxonomy" id="561180"/>
    <lineage>
        <taxon>Bacteria</taxon>
        <taxon>Bacillati</taxon>
        <taxon>Actinomycetota</taxon>
        <taxon>Actinomycetes</taxon>
        <taxon>Bifidobacteriales</taxon>
        <taxon>Bifidobacteriaceae</taxon>
        <taxon>Bifidobacterium</taxon>
    </lineage>
</organism>
<evidence type="ECO:0000259" key="4">
    <source>
        <dbReference type="PROSITE" id="PS51000"/>
    </source>
</evidence>
<accession>A0A087AK32</accession>
<dbReference type="Pfam" id="PF00455">
    <property type="entry name" value="DeoRC"/>
    <property type="match status" value="1"/>
</dbReference>
<dbReference type="GO" id="GO:0003677">
    <property type="term" value="F:DNA binding"/>
    <property type="evidence" value="ECO:0007669"/>
    <property type="project" value="UniProtKB-KW"/>
</dbReference>
<dbReference type="InterPro" id="IPR037171">
    <property type="entry name" value="NagB/RpiA_transferase-like"/>
</dbReference>
<evidence type="ECO:0000256" key="3">
    <source>
        <dbReference type="ARBA" id="ARBA00023163"/>
    </source>
</evidence>
<gene>
    <name evidence="5" type="ORF">BGLCM_0718</name>
</gene>
<keyword evidence="2" id="KW-0238">DNA-binding</keyword>
<keyword evidence="6" id="KW-1185">Reference proteome</keyword>
<dbReference type="InterPro" id="IPR014036">
    <property type="entry name" value="DeoR-like_C"/>
</dbReference>
<dbReference type="InterPro" id="IPR001034">
    <property type="entry name" value="DeoR_HTH"/>
</dbReference>
<dbReference type="PROSITE" id="PS00894">
    <property type="entry name" value="HTH_DEOR_1"/>
    <property type="match status" value="1"/>
</dbReference>